<dbReference type="InterPro" id="IPR043128">
    <property type="entry name" value="Rev_trsase/Diguanyl_cyclase"/>
</dbReference>
<evidence type="ECO:0000313" key="6">
    <source>
        <dbReference type="Proteomes" id="UP000193623"/>
    </source>
</evidence>
<proteinExistence type="predicted"/>
<dbReference type="EMBL" id="FWFT01000001">
    <property type="protein sequence ID" value="SLN17153.1"/>
    <property type="molecule type" value="Genomic_DNA"/>
</dbReference>
<dbReference type="Gene3D" id="3.20.20.450">
    <property type="entry name" value="EAL domain"/>
    <property type="match status" value="1"/>
</dbReference>
<evidence type="ECO:0000259" key="3">
    <source>
        <dbReference type="PROSITE" id="PS50883"/>
    </source>
</evidence>
<dbReference type="PROSITE" id="PS50883">
    <property type="entry name" value="EAL"/>
    <property type="match status" value="1"/>
</dbReference>
<dbReference type="CDD" id="cd01949">
    <property type="entry name" value="GGDEF"/>
    <property type="match status" value="1"/>
</dbReference>
<evidence type="ECO:0000259" key="1">
    <source>
        <dbReference type="PROSITE" id="PS50112"/>
    </source>
</evidence>
<dbReference type="AlphaFoldDB" id="A0A1Y5RHB7"/>
<dbReference type="PANTHER" id="PTHR44757:SF2">
    <property type="entry name" value="BIOFILM ARCHITECTURE MAINTENANCE PROTEIN MBAA"/>
    <property type="match status" value="1"/>
</dbReference>
<dbReference type="SUPFAM" id="SSF55073">
    <property type="entry name" value="Nucleotide cyclase"/>
    <property type="match status" value="1"/>
</dbReference>
<evidence type="ECO:0000259" key="2">
    <source>
        <dbReference type="PROSITE" id="PS50113"/>
    </source>
</evidence>
<dbReference type="PROSITE" id="PS50887">
    <property type="entry name" value="GGDEF"/>
    <property type="match status" value="1"/>
</dbReference>
<dbReference type="SMART" id="SM00086">
    <property type="entry name" value="PAC"/>
    <property type="match status" value="2"/>
</dbReference>
<dbReference type="InterPro" id="IPR029787">
    <property type="entry name" value="Nucleotide_cyclase"/>
</dbReference>
<dbReference type="InterPro" id="IPR001610">
    <property type="entry name" value="PAC"/>
</dbReference>
<dbReference type="InterPro" id="IPR035965">
    <property type="entry name" value="PAS-like_dom_sf"/>
</dbReference>
<dbReference type="PANTHER" id="PTHR44757">
    <property type="entry name" value="DIGUANYLATE CYCLASE DGCP"/>
    <property type="match status" value="1"/>
</dbReference>
<dbReference type="NCBIfam" id="TIGR00254">
    <property type="entry name" value="GGDEF"/>
    <property type="match status" value="1"/>
</dbReference>
<feature type="domain" description="EAL" evidence="3">
    <location>
        <begin position="557"/>
        <end position="808"/>
    </location>
</feature>
<organism evidence="5 6">
    <name type="scientific">Pseudooctadecabacter jejudonensis</name>
    <dbReference type="NCBI Taxonomy" id="1391910"/>
    <lineage>
        <taxon>Bacteria</taxon>
        <taxon>Pseudomonadati</taxon>
        <taxon>Pseudomonadota</taxon>
        <taxon>Alphaproteobacteria</taxon>
        <taxon>Rhodobacterales</taxon>
        <taxon>Paracoccaceae</taxon>
        <taxon>Pseudooctadecabacter</taxon>
    </lineage>
</organism>
<protein>
    <submittedName>
        <fullName evidence="5">Cyclic di-GMP phosphodiesterase Gmr</fullName>
        <ecNumber evidence="5">3.1.4.52</ecNumber>
    </submittedName>
</protein>
<dbReference type="NCBIfam" id="TIGR00229">
    <property type="entry name" value="sensory_box"/>
    <property type="match status" value="1"/>
</dbReference>
<dbReference type="SMART" id="SM00267">
    <property type="entry name" value="GGDEF"/>
    <property type="match status" value="1"/>
</dbReference>
<dbReference type="Gene3D" id="3.30.70.270">
    <property type="match status" value="1"/>
</dbReference>
<evidence type="ECO:0000313" key="5">
    <source>
        <dbReference type="EMBL" id="SLN17153.1"/>
    </source>
</evidence>
<dbReference type="Pfam" id="PF00990">
    <property type="entry name" value="GGDEF"/>
    <property type="match status" value="1"/>
</dbReference>
<evidence type="ECO:0000259" key="4">
    <source>
        <dbReference type="PROSITE" id="PS50887"/>
    </source>
</evidence>
<dbReference type="Pfam" id="PF08447">
    <property type="entry name" value="PAS_3"/>
    <property type="match status" value="2"/>
</dbReference>
<dbReference type="SMART" id="SM00052">
    <property type="entry name" value="EAL"/>
    <property type="match status" value="1"/>
</dbReference>
<accession>A0A1Y5RHB7</accession>
<dbReference type="PROSITE" id="PS50112">
    <property type="entry name" value="PAS"/>
    <property type="match status" value="1"/>
</dbReference>
<dbReference type="InterPro" id="IPR000700">
    <property type="entry name" value="PAS-assoc_C"/>
</dbReference>
<feature type="domain" description="GGDEF" evidence="4">
    <location>
        <begin position="415"/>
        <end position="548"/>
    </location>
</feature>
<dbReference type="InterPro" id="IPR000160">
    <property type="entry name" value="GGDEF_dom"/>
</dbReference>
<dbReference type="FunFam" id="3.30.70.270:FF:000001">
    <property type="entry name" value="Diguanylate cyclase domain protein"/>
    <property type="match status" value="1"/>
</dbReference>
<dbReference type="SMART" id="SM00091">
    <property type="entry name" value="PAS"/>
    <property type="match status" value="2"/>
</dbReference>
<feature type="domain" description="PAS" evidence="1">
    <location>
        <begin position="251"/>
        <end position="323"/>
    </location>
</feature>
<dbReference type="SUPFAM" id="SSF141868">
    <property type="entry name" value="EAL domain-like"/>
    <property type="match status" value="1"/>
</dbReference>
<dbReference type="InterPro" id="IPR013655">
    <property type="entry name" value="PAS_fold_3"/>
</dbReference>
<dbReference type="CDD" id="cd00130">
    <property type="entry name" value="PAS"/>
    <property type="match status" value="2"/>
</dbReference>
<dbReference type="Proteomes" id="UP000193623">
    <property type="component" value="Unassembled WGS sequence"/>
</dbReference>
<dbReference type="RefSeq" id="WP_085862963.1">
    <property type="nucleotide sequence ID" value="NZ_FWFT01000001.1"/>
</dbReference>
<dbReference type="Gene3D" id="2.10.70.100">
    <property type="match status" value="1"/>
</dbReference>
<dbReference type="InterPro" id="IPR035919">
    <property type="entry name" value="EAL_sf"/>
</dbReference>
<dbReference type="GO" id="GO:0071111">
    <property type="term" value="F:cyclic-guanylate-specific phosphodiesterase activity"/>
    <property type="evidence" value="ECO:0007669"/>
    <property type="project" value="UniProtKB-EC"/>
</dbReference>
<gene>
    <name evidence="5" type="primary">gmr_1</name>
    <name evidence="5" type="ORF">PSJ8397_00505</name>
</gene>
<keyword evidence="6" id="KW-1185">Reference proteome</keyword>
<reference evidence="5 6" key="1">
    <citation type="submission" date="2017-03" db="EMBL/GenBank/DDBJ databases">
        <authorList>
            <person name="Afonso C.L."/>
            <person name="Miller P.J."/>
            <person name="Scott M.A."/>
            <person name="Spackman E."/>
            <person name="Goraichik I."/>
            <person name="Dimitrov K.M."/>
            <person name="Suarez D.L."/>
            <person name="Swayne D.E."/>
        </authorList>
    </citation>
    <scope>NUCLEOTIDE SEQUENCE [LARGE SCALE GENOMIC DNA]</scope>
    <source>
        <strain evidence="5 6">CECT 8397</strain>
    </source>
</reference>
<dbReference type="Pfam" id="PF00563">
    <property type="entry name" value="EAL"/>
    <property type="match status" value="1"/>
</dbReference>
<dbReference type="PROSITE" id="PS50113">
    <property type="entry name" value="PAC"/>
    <property type="match status" value="2"/>
</dbReference>
<feature type="domain" description="PAC" evidence="2">
    <location>
        <begin position="197"/>
        <end position="250"/>
    </location>
</feature>
<dbReference type="CDD" id="cd01948">
    <property type="entry name" value="EAL"/>
    <property type="match status" value="1"/>
</dbReference>
<sequence length="813" mass="89943">MVQRKCDQRASQLVSVIVHPAAVVDADGRILAANLDFKGLTGLHKMQCVGADFCAVLSRVAKIDGTEALRQVLAGEGFEPVSVEMGPGPFILNLDVMEDDDLGAHVLCQIIPDLATDSTRLRFLLEHLNQGVWSFNVPSDKLRVTDAWRRMRKIQPDISAYIDPKSAPWLHGRVHPQDRAAVEKMAADLVSGASETFELEYRYQTMEGDWIWILSRAKVMSWDDTGAPLELVGLDTDITLLKDRQVAQEELANKFQLALDVAGIGIWEFDSATARVNWDDTMLSIYGLEGQENDQSDNLWETYLHPDDREKNTQEADKSLEEGRDYLGEYRIVRRDGDIRYIRSMARFLADGEGAGKLVGVNLDVTEDHKRTQELEAARQRLEHDSRHDALTGLANRRLLDETVEDLLTRLGDEDSFAAMHIDLDHFKQINDTMGHAVGDQLLVRVAETLRTLVGDDGLVCRNGGDEFVVLLEKVTDEADIARLCQRMIDQMKEPLILQGHRCHVGISIGVALAKGDSTDPSEVFINADLALYAAKSAGRSCYKVFQPDVQTTSHSDVSMYVDLVRALEDCEIECYYQPQFDTRTLEIIGAEALVRWNCPQNGLILPGDFLPIVKTSGLASRFDEYVMNVVLKDQTRWANAGLEIPTVALNISFDHLMQPGFVDQVQSKLQPHHAISFELLETAFLDDITEDIAAVLAQMRAAGIPFDLDDFGSGHSSVVALQAIKPHRVKVDRQLVAPLETNPAQFHILEALTCVASLQGCGVLIEGIETQTQLQAAVDLGCEAVQGFLLGRPVPADEFAASLPASALRAGA</sequence>
<dbReference type="EC" id="3.1.4.52" evidence="5"/>
<name>A0A1Y5RHB7_9RHOB</name>
<dbReference type="InterPro" id="IPR001633">
    <property type="entry name" value="EAL_dom"/>
</dbReference>
<dbReference type="InterPro" id="IPR000014">
    <property type="entry name" value="PAS"/>
</dbReference>
<feature type="domain" description="PAC" evidence="2">
    <location>
        <begin position="326"/>
        <end position="377"/>
    </location>
</feature>
<keyword evidence="5" id="KW-0378">Hydrolase</keyword>
<dbReference type="InterPro" id="IPR052155">
    <property type="entry name" value="Biofilm_reg_signaling"/>
</dbReference>
<dbReference type="SUPFAM" id="SSF55785">
    <property type="entry name" value="PYP-like sensor domain (PAS domain)"/>
    <property type="match status" value="2"/>
</dbReference>
<dbReference type="OrthoDB" id="9801651at2"/>
<dbReference type="Gene3D" id="3.30.450.20">
    <property type="entry name" value="PAS domain"/>
    <property type="match status" value="2"/>
</dbReference>